<evidence type="ECO:0000313" key="2">
    <source>
        <dbReference type="Proteomes" id="UP000827976"/>
    </source>
</evidence>
<proteinExistence type="predicted"/>
<accession>A0ACB7WNV7</accession>
<reference evidence="2" key="1">
    <citation type="journal article" date="2022" name="Nat. Commun.">
        <title>Chromosome evolution and the genetic basis of agronomically important traits in greater yam.</title>
        <authorList>
            <person name="Bredeson J.V."/>
            <person name="Lyons J.B."/>
            <person name="Oniyinde I.O."/>
            <person name="Okereke N.R."/>
            <person name="Kolade O."/>
            <person name="Nnabue I."/>
            <person name="Nwadili C.O."/>
            <person name="Hribova E."/>
            <person name="Parker M."/>
            <person name="Nwogha J."/>
            <person name="Shu S."/>
            <person name="Carlson J."/>
            <person name="Kariba R."/>
            <person name="Muthemba S."/>
            <person name="Knop K."/>
            <person name="Barton G.J."/>
            <person name="Sherwood A.V."/>
            <person name="Lopez-Montes A."/>
            <person name="Asiedu R."/>
            <person name="Jamnadass R."/>
            <person name="Muchugi A."/>
            <person name="Goodstein D."/>
            <person name="Egesi C.N."/>
            <person name="Featherston J."/>
            <person name="Asfaw A."/>
            <person name="Simpson G.G."/>
            <person name="Dolezel J."/>
            <person name="Hendre P.S."/>
            <person name="Van Deynze A."/>
            <person name="Kumar P.L."/>
            <person name="Obidiegwu J.E."/>
            <person name="Bhattacharjee R."/>
            <person name="Rokhsar D.S."/>
        </authorList>
    </citation>
    <scope>NUCLEOTIDE SEQUENCE [LARGE SCALE GENOMIC DNA]</scope>
    <source>
        <strain evidence="2">cv. TDa95/00328</strain>
    </source>
</reference>
<organism evidence="1 2">
    <name type="scientific">Dioscorea alata</name>
    <name type="common">Purple yam</name>
    <dbReference type="NCBI Taxonomy" id="55571"/>
    <lineage>
        <taxon>Eukaryota</taxon>
        <taxon>Viridiplantae</taxon>
        <taxon>Streptophyta</taxon>
        <taxon>Embryophyta</taxon>
        <taxon>Tracheophyta</taxon>
        <taxon>Spermatophyta</taxon>
        <taxon>Magnoliopsida</taxon>
        <taxon>Liliopsida</taxon>
        <taxon>Dioscoreales</taxon>
        <taxon>Dioscoreaceae</taxon>
        <taxon>Dioscorea</taxon>
    </lineage>
</organism>
<comment type="caution">
    <text evidence="1">The sequence shown here is derived from an EMBL/GenBank/DDBJ whole genome shotgun (WGS) entry which is preliminary data.</text>
</comment>
<dbReference type="EMBL" id="CM037012">
    <property type="protein sequence ID" value="KAH7690224.1"/>
    <property type="molecule type" value="Genomic_DNA"/>
</dbReference>
<evidence type="ECO:0000313" key="1">
    <source>
        <dbReference type="EMBL" id="KAH7690224.1"/>
    </source>
</evidence>
<dbReference type="Proteomes" id="UP000827976">
    <property type="component" value="Chromosome 2"/>
</dbReference>
<sequence length="112" mass="13098">MKSIVWEHFTRQEINGEWKAICNYCKRMLGGKSKNGATHLHDHVKRCPKPAHKDLKQQLLLVKKTKEDGTKLANYAFNQALVRKEIAQMIIVHEYPISIVDHVRFRKYSSLL</sequence>
<protein>
    <submittedName>
        <fullName evidence="1">Beta-beta-alpha zinc fingers domain-containing protein</fullName>
    </submittedName>
</protein>
<name>A0ACB7WNV7_DIOAL</name>
<gene>
    <name evidence="1" type="ORF">IHE45_02G032700</name>
</gene>
<keyword evidence="2" id="KW-1185">Reference proteome</keyword>